<name>A0AAN9B4U2_9CAEN</name>
<reference evidence="2 3" key="1">
    <citation type="submission" date="2024-02" db="EMBL/GenBank/DDBJ databases">
        <title>Chromosome-scale genome assembly of the rough periwinkle Littorina saxatilis.</title>
        <authorList>
            <person name="De Jode A."/>
            <person name="Faria R."/>
            <person name="Formenti G."/>
            <person name="Sims Y."/>
            <person name="Smith T.P."/>
            <person name="Tracey A."/>
            <person name="Wood J.M.D."/>
            <person name="Zagrodzka Z.B."/>
            <person name="Johannesson K."/>
            <person name="Butlin R.K."/>
            <person name="Leder E.H."/>
        </authorList>
    </citation>
    <scope>NUCLEOTIDE SEQUENCE [LARGE SCALE GENOMIC DNA]</scope>
    <source>
        <strain evidence="2">Snail1</strain>
        <tissue evidence="2">Muscle</tissue>
    </source>
</reference>
<feature type="region of interest" description="Disordered" evidence="1">
    <location>
        <begin position="1"/>
        <end position="40"/>
    </location>
</feature>
<dbReference type="Proteomes" id="UP001374579">
    <property type="component" value="Unassembled WGS sequence"/>
</dbReference>
<feature type="compositionally biased region" description="Basic and acidic residues" evidence="1">
    <location>
        <begin position="29"/>
        <end position="40"/>
    </location>
</feature>
<dbReference type="AlphaFoldDB" id="A0AAN9B4U2"/>
<sequence length="185" mass="22207">MADKNRKQKLDKHKFQTFKHKKSFQNQKGKKDEGNDRWKNKVFNDFKKLKRKEQVGGVDVQKLYKEMQPQTSQSDEESQSTSAPQVSPAKKKFEQKKQASRFSQAQWEHDKKAETKRQKYEEMTKRKQEKEEALQRYRTKKKDRFLKLCKRTSKGQPVMKHQMHFLLEKLEKQHKEQTQASTSSS</sequence>
<comment type="caution">
    <text evidence="2">The sequence shown here is derived from an EMBL/GenBank/DDBJ whole genome shotgun (WGS) entry which is preliminary data.</text>
</comment>
<feature type="compositionally biased region" description="Basic and acidic residues" evidence="1">
    <location>
        <begin position="107"/>
        <end position="135"/>
    </location>
</feature>
<dbReference type="InterPro" id="IPR013730">
    <property type="entry name" value="Fyv7/TAP26"/>
</dbReference>
<organism evidence="2 3">
    <name type="scientific">Littorina saxatilis</name>
    <dbReference type="NCBI Taxonomy" id="31220"/>
    <lineage>
        <taxon>Eukaryota</taxon>
        <taxon>Metazoa</taxon>
        <taxon>Spiralia</taxon>
        <taxon>Lophotrochozoa</taxon>
        <taxon>Mollusca</taxon>
        <taxon>Gastropoda</taxon>
        <taxon>Caenogastropoda</taxon>
        <taxon>Littorinimorpha</taxon>
        <taxon>Littorinoidea</taxon>
        <taxon>Littorinidae</taxon>
        <taxon>Littorina</taxon>
    </lineage>
</organism>
<accession>A0AAN9B4U2</accession>
<proteinExistence type="predicted"/>
<feature type="region of interest" description="Disordered" evidence="1">
    <location>
        <begin position="57"/>
        <end position="136"/>
    </location>
</feature>
<evidence type="ECO:0008006" key="4">
    <source>
        <dbReference type="Google" id="ProtNLM"/>
    </source>
</evidence>
<protein>
    <recommendedName>
        <fullName evidence="4">Thyroid transcription factor 1-associated protein 26</fullName>
    </recommendedName>
</protein>
<feature type="compositionally biased region" description="Basic residues" evidence="1">
    <location>
        <begin position="1"/>
        <end position="23"/>
    </location>
</feature>
<evidence type="ECO:0000256" key="1">
    <source>
        <dbReference type="SAM" id="MobiDB-lite"/>
    </source>
</evidence>
<gene>
    <name evidence="2" type="ORF">V1264_003083</name>
</gene>
<dbReference type="EMBL" id="JBAMIC010000012">
    <property type="protein sequence ID" value="KAK7098862.1"/>
    <property type="molecule type" value="Genomic_DNA"/>
</dbReference>
<evidence type="ECO:0000313" key="2">
    <source>
        <dbReference type="EMBL" id="KAK7098862.1"/>
    </source>
</evidence>
<evidence type="ECO:0000313" key="3">
    <source>
        <dbReference type="Proteomes" id="UP001374579"/>
    </source>
</evidence>
<keyword evidence="3" id="KW-1185">Reference proteome</keyword>
<dbReference type="Pfam" id="PF08524">
    <property type="entry name" value="rRNA_processing"/>
    <property type="match status" value="1"/>
</dbReference>